<accession>A0ABX5X481</accession>
<gene>
    <name evidence="1" type="ORF">FM037_13390</name>
</gene>
<dbReference type="Proteomes" id="UP000315947">
    <property type="component" value="Chromosome"/>
</dbReference>
<proteinExistence type="predicted"/>
<evidence type="ECO:0000313" key="2">
    <source>
        <dbReference type="Proteomes" id="UP000315947"/>
    </source>
</evidence>
<sequence length="87" mass="10029">MKALKGSTEGQRKYATIIRAQALKRHPWGLNTNAADKVTFRLQMMTSALFFIKYKAELEAGDVIKCLTLYDEDNYQRRAKFAQARAR</sequence>
<evidence type="ECO:0000313" key="1">
    <source>
        <dbReference type="EMBL" id="QDO84051.1"/>
    </source>
</evidence>
<dbReference type="EMBL" id="CP041614">
    <property type="protein sequence ID" value="QDO84051.1"/>
    <property type="molecule type" value="Genomic_DNA"/>
</dbReference>
<keyword evidence="2" id="KW-1185">Reference proteome</keyword>
<dbReference type="RefSeq" id="WP_144046417.1">
    <property type="nucleotide sequence ID" value="NZ_CP041614.1"/>
</dbReference>
<reference evidence="1 2" key="1">
    <citation type="submission" date="2019-07" db="EMBL/GenBank/DDBJ databases">
        <title>Shewanella sp. YLB-06 whole genomic sequence.</title>
        <authorList>
            <person name="Yu L."/>
        </authorList>
    </citation>
    <scope>NUCLEOTIDE SEQUENCE [LARGE SCALE GENOMIC DNA]</scope>
    <source>
        <strain evidence="1 2">YLB-06</strain>
    </source>
</reference>
<protein>
    <submittedName>
        <fullName evidence="1">Uncharacterized protein</fullName>
    </submittedName>
</protein>
<organism evidence="1 2">
    <name type="scientific">Shewanella psychropiezotolerans</name>
    <dbReference type="NCBI Taxonomy" id="2593655"/>
    <lineage>
        <taxon>Bacteria</taxon>
        <taxon>Pseudomonadati</taxon>
        <taxon>Pseudomonadota</taxon>
        <taxon>Gammaproteobacteria</taxon>
        <taxon>Alteromonadales</taxon>
        <taxon>Shewanellaceae</taxon>
        <taxon>Shewanella</taxon>
    </lineage>
</organism>
<name>A0ABX5X481_9GAMM</name>